<organism evidence="1 2">
    <name type="scientific">Mucilaginibacter gotjawali</name>
    <dbReference type="NCBI Taxonomy" id="1550579"/>
    <lineage>
        <taxon>Bacteria</taxon>
        <taxon>Pseudomonadati</taxon>
        <taxon>Bacteroidota</taxon>
        <taxon>Sphingobacteriia</taxon>
        <taxon>Sphingobacteriales</taxon>
        <taxon>Sphingobacteriaceae</taxon>
        <taxon>Mucilaginibacter</taxon>
    </lineage>
</organism>
<dbReference type="PANTHER" id="PTHR34406">
    <property type="entry name" value="PROTEIN YCEI"/>
    <property type="match status" value="1"/>
</dbReference>
<dbReference type="Proteomes" id="UP000218263">
    <property type="component" value="Chromosome"/>
</dbReference>
<dbReference type="OrthoDB" id="9811006at2"/>
<dbReference type="InterPro" id="IPR007372">
    <property type="entry name" value="Lipid/polyisoprenoid-bd_YceI"/>
</dbReference>
<dbReference type="Gene3D" id="2.40.128.110">
    <property type="entry name" value="Lipid/polyisoprenoid-binding, YceI-like"/>
    <property type="match status" value="1"/>
</dbReference>
<dbReference type="RefSeq" id="WP_157750418.1">
    <property type="nucleotide sequence ID" value="NZ_AP017313.1"/>
</dbReference>
<reference evidence="1 2" key="1">
    <citation type="submission" date="2015-12" db="EMBL/GenBank/DDBJ databases">
        <title>Genome sequence of Mucilaginibacter gotjawali.</title>
        <authorList>
            <person name="Lee J.S."/>
            <person name="Lee K.C."/>
            <person name="Kim K.K."/>
            <person name="Lee B.W."/>
        </authorList>
    </citation>
    <scope>NUCLEOTIDE SEQUENCE [LARGE SCALE GENOMIC DNA]</scope>
    <source>
        <strain evidence="1 2">SA3-7</strain>
    </source>
</reference>
<dbReference type="SMART" id="SM00867">
    <property type="entry name" value="YceI"/>
    <property type="match status" value="1"/>
</dbReference>
<dbReference type="KEGG" id="mgot:MgSA37_00853"/>
<protein>
    <submittedName>
        <fullName evidence="1">Uncharacterized protein</fullName>
    </submittedName>
</protein>
<proteinExistence type="predicted"/>
<sequence>MLIVIALSVAAKLPGNQSSQAGSNAQTPVTRSSITFEIKNLGINTGGSIGGLAAKVNFIPANLSTSSIEASVDVNTINTDNSSRDEHLRSADFFDVARFAKISLKSVAFKHKSGNNYTGTFILTIKDKTKQIEMPFTFLDKDNTSGFKGTFKINRLDFGVGSESMILSNDITVTIDCEGKKQDAA</sequence>
<dbReference type="PANTHER" id="PTHR34406:SF1">
    <property type="entry name" value="PROTEIN YCEI"/>
    <property type="match status" value="1"/>
</dbReference>
<accession>A0A125T2A1</accession>
<name>A0A125T2A1_9SPHI</name>
<dbReference type="SUPFAM" id="SSF101874">
    <property type="entry name" value="YceI-like"/>
    <property type="match status" value="1"/>
</dbReference>
<dbReference type="Pfam" id="PF04264">
    <property type="entry name" value="YceI"/>
    <property type="match status" value="1"/>
</dbReference>
<dbReference type="InterPro" id="IPR036761">
    <property type="entry name" value="TTHA0802/YceI-like_sf"/>
</dbReference>
<keyword evidence="2" id="KW-1185">Reference proteome</keyword>
<dbReference type="EMBL" id="AP017313">
    <property type="protein sequence ID" value="BAU52691.1"/>
    <property type="molecule type" value="Genomic_DNA"/>
</dbReference>
<dbReference type="AlphaFoldDB" id="A0A125T2A1"/>
<gene>
    <name evidence="1" type="ORF">MgSA37_00853</name>
</gene>
<evidence type="ECO:0000313" key="2">
    <source>
        <dbReference type="Proteomes" id="UP000218263"/>
    </source>
</evidence>
<evidence type="ECO:0000313" key="1">
    <source>
        <dbReference type="EMBL" id="BAU52691.1"/>
    </source>
</evidence>